<accession>A0ACC0JQV6</accession>
<protein>
    <submittedName>
        <fullName evidence="1">Uncharacterized protein</fullName>
    </submittedName>
</protein>
<gene>
    <name evidence="1" type="ORF">MSG28_005277</name>
</gene>
<name>A0ACC0JQV6_CHOFU</name>
<dbReference type="Proteomes" id="UP001064048">
    <property type="component" value="Chromosome 8"/>
</dbReference>
<keyword evidence="2" id="KW-1185">Reference proteome</keyword>
<evidence type="ECO:0000313" key="1">
    <source>
        <dbReference type="EMBL" id="KAI8426450.1"/>
    </source>
</evidence>
<proteinExistence type="predicted"/>
<comment type="caution">
    <text evidence="1">The sequence shown here is derived from an EMBL/GenBank/DDBJ whole genome shotgun (WGS) entry which is preliminary data.</text>
</comment>
<reference evidence="1 2" key="1">
    <citation type="journal article" date="2022" name="Genome Biol. Evol.">
        <title>The Spruce Budworm Genome: Reconstructing the Evolutionary History of Antifreeze Proteins.</title>
        <authorList>
            <person name="Beliveau C."/>
            <person name="Gagne P."/>
            <person name="Picq S."/>
            <person name="Vernygora O."/>
            <person name="Keeling C.I."/>
            <person name="Pinkney K."/>
            <person name="Doucet D."/>
            <person name="Wen F."/>
            <person name="Johnston J.S."/>
            <person name="Maaroufi H."/>
            <person name="Boyle B."/>
            <person name="Laroche J."/>
            <person name="Dewar K."/>
            <person name="Juretic N."/>
            <person name="Blackburn G."/>
            <person name="Nisole A."/>
            <person name="Brunet B."/>
            <person name="Brandao M."/>
            <person name="Lumley L."/>
            <person name="Duan J."/>
            <person name="Quan G."/>
            <person name="Lucarotti C.J."/>
            <person name="Roe A.D."/>
            <person name="Sperling F.A.H."/>
            <person name="Levesque R.C."/>
            <person name="Cusson M."/>
        </authorList>
    </citation>
    <scope>NUCLEOTIDE SEQUENCE [LARGE SCALE GENOMIC DNA]</scope>
    <source>
        <strain evidence="1">Glfc:IPQL:Cfum</strain>
    </source>
</reference>
<evidence type="ECO:0000313" key="2">
    <source>
        <dbReference type="Proteomes" id="UP001064048"/>
    </source>
</evidence>
<dbReference type="EMBL" id="CM046108">
    <property type="protein sequence ID" value="KAI8426450.1"/>
    <property type="molecule type" value="Genomic_DNA"/>
</dbReference>
<sequence length="943" mass="108276">MSERYDEMHSQLMANQEDMSNLKKENSELRTSVSELSSRLEFLEQNSRECNVEITCLPEFKGELLQTTVVQLANVVSYPLQPTDILACKRVAKLNPNNERPRAVIVKLRSALQRDELLTAVIKYNKNKQDRAEKLNTYDLGIAGRKSPVFVSEHLSPAVKRLHAETRIAGKAKSYKFVWVRYGRIYVRKNEEASLLHIRNSSDLNQTWLHSGIADAELLDPRYTIFRRDRNLLSTGKKDGGGCLIAVSKKLPACRLLNWETECEDLWVAVIDDTVPFSKNRQLGRPKWFSSVLMRMMREKEKRRLIYKKSKNPRDYLEYDILRKRVKVKMDKDYSVYMASVEDGISCNSQNFWAYVKSLRKGKSTYPSTMQLNGVTADGHTDICNLFAKQFSSIFSASSPMDDYLKSRISTSPHCFASMSRIRFSESDVLKAIKSLDISKGAGPDGIPPFFIKKCASNLSLPLLLIFNKSLETSTFPALWKEANIVPVFKKGDETHVNNYRPISILSTFSKLFECLIYPRLAWHVKEQVSSLQHGFMPRKSTASNLICYVNDLSFSVDCRVQVDAIYTDFTSAFDKVDHNILLNKLLHDFSVSGEMLAWLRSYLTGRRQRVVKDGYMSAYYPTTSGVPQGSHLGPLLFVLFVNDIGDVIKNSKFLLYADDLKLYKEVKNTSDVELLQMDLDSISRWCASNGMVLNVSKCQHIKFTRNMNIINSSYAIGGVELEEVCTIRDLGVILDNKLSFISHIDSVVRGCFKMLGFVKRVAKNFKRPKTLETLYNTLVRSRLEYCSQVWNPSYQVHIDRLEKVQRSFTRYMAFKDNTKSIGKRTGYAGRLDHFGMRSLQLRREYLDLVLLHKIINGDIQESGILESLSFAVPRVNIRPSRVTTFRPRLAKSNLGKFSTVRRIQTRYNEHQKIYNLDVYSDSITSWRRKMLLPIKSPVCKIK</sequence>
<organism evidence="1 2">
    <name type="scientific">Choristoneura fumiferana</name>
    <name type="common">Spruce budworm moth</name>
    <name type="synonym">Archips fumiferana</name>
    <dbReference type="NCBI Taxonomy" id="7141"/>
    <lineage>
        <taxon>Eukaryota</taxon>
        <taxon>Metazoa</taxon>
        <taxon>Ecdysozoa</taxon>
        <taxon>Arthropoda</taxon>
        <taxon>Hexapoda</taxon>
        <taxon>Insecta</taxon>
        <taxon>Pterygota</taxon>
        <taxon>Neoptera</taxon>
        <taxon>Endopterygota</taxon>
        <taxon>Lepidoptera</taxon>
        <taxon>Glossata</taxon>
        <taxon>Ditrysia</taxon>
        <taxon>Tortricoidea</taxon>
        <taxon>Tortricidae</taxon>
        <taxon>Tortricinae</taxon>
        <taxon>Choristoneura</taxon>
    </lineage>
</organism>